<sequence>MIIGIDDTDSKTAGMCTTYLGALVVERISALVESTVPYLLRLNPNVRFKTRGNAAVAFAVALDKREMEKVKQICCNLIEEFAVFSDNNTHPGIVFLTKEQAFGIRSRLKDFSFRAVRDFITIAEAKNFLGECHIAHVGYKNGRGLIGALAAAGFVFNGLPDYTYELITYRKPENWGKKRFLVDKSVWAADSVSYPHTWDTVDCNNCRVVCSPHGPDPVLFGIRGDDVNVIEHASNIIQSEPIDNRLMYITNQGTDMHITDSSVAEARDGCSYRIKGMVEAPPQTISGGHVIFTIKDSTGRIDCAAFEPTKNFRCLIKQLAVGDIVTVYGSVKNKTVNIEKIDIGQLQPRVAMQNPVCSACGKRMKSAGKGQGYRCKKCKTTSSIPERLETASKLVSGLYETPPVARRHLAKPLIRYTDETVVHPSR</sequence>
<evidence type="ECO:0000256" key="5">
    <source>
        <dbReference type="ARBA" id="ARBA00022840"/>
    </source>
</evidence>
<dbReference type="InterPro" id="IPR055394">
    <property type="entry name" value="Zn_ribbon_TiaS"/>
</dbReference>
<dbReference type="PANTHER" id="PTHR40705:SF2">
    <property type="entry name" value="DUF1743 DOMAIN-CONTAINING PROTEIN"/>
    <property type="match status" value="1"/>
</dbReference>
<evidence type="ECO:0000256" key="3">
    <source>
        <dbReference type="ARBA" id="ARBA00022694"/>
    </source>
</evidence>
<evidence type="ECO:0000259" key="8">
    <source>
        <dbReference type="Pfam" id="PF08489"/>
    </source>
</evidence>
<evidence type="ECO:0000313" key="11">
    <source>
        <dbReference type="EMBL" id="CAD6490399.1"/>
    </source>
</evidence>
<dbReference type="CDD" id="cd00029">
    <property type="entry name" value="C1"/>
    <property type="match status" value="1"/>
</dbReference>
<dbReference type="GO" id="GO:0005524">
    <property type="term" value="F:ATP binding"/>
    <property type="evidence" value="ECO:0007669"/>
    <property type="project" value="UniProtKB-KW"/>
</dbReference>
<protein>
    <recommendedName>
        <fullName evidence="6">tRNA(Ile2) 2-agmatinylcytidine synthetase TiaS</fullName>
        <shortName evidence="6">tRNA(Ile2)-agm2C synthetase</shortName>
        <ecNumber evidence="6">6.3.4.22</ecNumber>
    </recommendedName>
    <alternativeName>
        <fullName evidence="6">tRNA(Ile2) agmatidine synthetase</fullName>
    </alternativeName>
</protein>
<dbReference type="AlphaFoldDB" id="A0A811T4X4"/>
<accession>A0A811T4X4</accession>
<feature type="domain" description="TiaS-like TCKD" evidence="9">
    <location>
        <begin position="2"/>
        <end position="138"/>
    </location>
</feature>
<evidence type="ECO:0000313" key="12">
    <source>
        <dbReference type="Proteomes" id="UP000606624"/>
    </source>
</evidence>
<keyword evidence="1 6" id="KW-0963">Cytoplasm</keyword>
<dbReference type="GO" id="GO:0005737">
    <property type="term" value="C:cytoplasm"/>
    <property type="evidence" value="ECO:0007669"/>
    <property type="project" value="UniProtKB-SubCell"/>
</dbReference>
<keyword evidence="5 6" id="KW-0067">ATP-binding</keyword>
<evidence type="ECO:0000256" key="1">
    <source>
        <dbReference type="ARBA" id="ARBA00022490"/>
    </source>
</evidence>
<dbReference type="InterPro" id="IPR024913">
    <property type="entry name" value="tRNA_Ile2__agm2C_synt"/>
</dbReference>
<keyword evidence="3 6" id="KW-0819">tRNA processing</keyword>
<comment type="function">
    <text evidence="6">ATP-dependent agmatine transferase that catalyzes the formation of 2-agmatinylcytidine (agm2C) at the wobble position (C34) of tRNA(Ile2), converting the codon specificity from AUG to AUA.</text>
</comment>
<dbReference type="InterPro" id="IPR013696">
    <property type="entry name" value="TiaS_FLD"/>
</dbReference>
<dbReference type="InterPro" id="IPR004365">
    <property type="entry name" value="NA-bd_OB_tRNA"/>
</dbReference>
<dbReference type="Proteomes" id="UP000606624">
    <property type="component" value="Unassembled WGS sequence"/>
</dbReference>
<dbReference type="GO" id="GO:0002101">
    <property type="term" value="P:tRNA wobble cytosine modification"/>
    <property type="evidence" value="ECO:0007669"/>
    <property type="project" value="UniProtKB-UniRule"/>
</dbReference>
<dbReference type="Pfam" id="PF01336">
    <property type="entry name" value="tRNA_anti-codon"/>
    <property type="match status" value="1"/>
</dbReference>
<reference evidence="11" key="1">
    <citation type="submission" date="2020-10" db="EMBL/GenBank/DDBJ databases">
        <authorList>
            <person name="Hahn C.J."/>
            <person name="Laso-Perez R."/>
            <person name="Vulcano F."/>
            <person name="Vaziourakis K.-M."/>
            <person name="Stokke R."/>
            <person name="Steen I.H."/>
            <person name="Teske A."/>
            <person name="Boetius A."/>
            <person name="Liebeke M."/>
            <person name="Amann R."/>
            <person name="Knittel K."/>
        </authorList>
    </citation>
    <scope>NUCLEOTIDE SEQUENCE</scope>
    <source>
        <strain evidence="11">Gfbio:e3339647-f889-4370-9287-4fb5cb688e4c:AG392E03_GoMArc1</strain>
    </source>
</reference>
<dbReference type="Pfam" id="PF23783">
    <property type="entry name" value="Zn_ribbon_TiaS"/>
    <property type="match status" value="1"/>
</dbReference>
<comment type="caution">
    <text evidence="11">The sequence shown here is derived from an EMBL/GenBank/DDBJ whole genome shotgun (WGS) entry which is preliminary data.</text>
</comment>
<evidence type="ECO:0000256" key="6">
    <source>
        <dbReference type="HAMAP-Rule" id="MF_01892"/>
    </source>
</evidence>
<dbReference type="Gene3D" id="3.30.70.2200">
    <property type="match status" value="1"/>
</dbReference>
<dbReference type="Pfam" id="PF22641">
    <property type="entry name" value="TiaS_TCKD"/>
    <property type="match status" value="1"/>
</dbReference>
<feature type="domain" description="TiaS FLD" evidence="8">
    <location>
        <begin position="142"/>
        <end position="257"/>
    </location>
</feature>
<organism evidence="11 12">
    <name type="scientific">Candidatus Argoarchaeum ethanivorans</name>
    <dbReference type="NCBI Taxonomy" id="2608793"/>
    <lineage>
        <taxon>Archaea</taxon>
        <taxon>Methanobacteriati</taxon>
        <taxon>Methanobacteriota</taxon>
        <taxon>Stenosarchaea group</taxon>
        <taxon>Methanomicrobia</taxon>
        <taxon>Methanosarcinales</taxon>
        <taxon>Methanosarcinales incertae sedis</taxon>
        <taxon>GOM Arc I cluster</taxon>
        <taxon>Candidatus Argoarchaeum</taxon>
    </lineage>
</organism>
<name>A0A811T4X4_9EURY</name>
<feature type="domain" description="OB" evidence="7">
    <location>
        <begin position="273"/>
        <end position="334"/>
    </location>
</feature>
<comment type="subcellular location">
    <subcellularLocation>
        <location evidence="6">Cytoplasm</location>
    </subcellularLocation>
</comment>
<keyword evidence="2 6" id="KW-0436">Ligase</keyword>
<dbReference type="SUPFAM" id="SSF50249">
    <property type="entry name" value="Nucleic acid-binding proteins"/>
    <property type="match status" value="1"/>
</dbReference>
<feature type="domain" description="TiaS C-terminal zinc ribbon" evidence="10">
    <location>
        <begin position="354"/>
        <end position="389"/>
    </location>
</feature>
<comment type="similarity">
    <text evidence="6">Belongs to the TiaS family.</text>
</comment>
<evidence type="ECO:0000259" key="7">
    <source>
        <dbReference type="Pfam" id="PF01336"/>
    </source>
</evidence>
<dbReference type="EMBL" id="CAJHIN010000025">
    <property type="protein sequence ID" value="CAD6490399.1"/>
    <property type="molecule type" value="Genomic_DNA"/>
</dbReference>
<keyword evidence="4 6" id="KW-0547">Nucleotide-binding</keyword>
<evidence type="ECO:0000259" key="9">
    <source>
        <dbReference type="Pfam" id="PF22641"/>
    </source>
</evidence>
<evidence type="ECO:0000256" key="2">
    <source>
        <dbReference type="ARBA" id="ARBA00022598"/>
    </source>
</evidence>
<dbReference type="PANTHER" id="PTHR40705">
    <property type="entry name" value="TRNA(ILE2) 2-AGMATINYLCYTIDINE SYNTHETASE TIAS"/>
    <property type="match status" value="1"/>
</dbReference>
<dbReference type="EC" id="6.3.4.22" evidence="6"/>
<proteinExistence type="inferred from homology"/>
<evidence type="ECO:0000256" key="4">
    <source>
        <dbReference type="ARBA" id="ARBA00022741"/>
    </source>
</evidence>
<gene>
    <name evidence="6 11" type="primary">tiaS</name>
    <name evidence="11" type="ORF">KFBDDELM_00283</name>
</gene>
<dbReference type="HAMAP" id="MF_01892">
    <property type="entry name" value="tRNA_Ile2_agm2C_synt"/>
    <property type="match status" value="1"/>
</dbReference>
<dbReference type="GO" id="GO:0016879">
    <property type="term" value="F:ligase activity, forming carbon-nitrogen bonds"/>
    <property type="evidence" value="ECO:0007669"/>
    <property type="project" value="UniProtKB-UniRule"/>
</dbReference>
<dbReference type="InterPro" id="IPR053870">
    <property type="entry name" value="TiaS-like_TCKD"/>
</dbReference>
<dbReference type="Pfam" id="PF08489">
    <property type="entry name" value="TiaS_FLD"/>
    <property type="match status" value="1"/>
</dbReference>
<dbReference type="Gene3D" id="2.40.50.1010">
    <property type="match status" value="1"/>
</dbReference>
<evidence type="ECO:0000259" key="10">
    <source>
        <dbReference type="Pfam" id="PF23783"/>
    </source>
</evidence>
<comment type="catalytic activity">
    <reaction evidence="6">
        <text>cytidine(34) in tRNA(Ile2) + agmatine + ATP + H2O = 2-agmatinylcytidine(34) in tRNA(Ile2) + AMP + 2 phosphate + 2 H(+)</text>
        <dbReference type="Rhea" id="RHEA:43608"/>
        <dbReference type="Rhea" id="RHEA-COMP:10625"/>
        <dbReference type="Rhea" id="RHEA-COMP:10626"/>
        <dbReference type="ChEBI" id="CHEBI:15377"/>
        <dbReference type="ChEBI" id="CHEBI:15378"/>
        <dbReference type="ChEBI" id="CHEBI:30616"/>
        <dbReference type="ChEBI" id="CHEBI:43474"/>
        <dbReference type="ChEBI" id="CHEBI:58145"/>
        <dbReference type="ChEBI" id="CHEBI:82748"/>
        <dbReference type="ChEBI" id="CHEBI:83545"/>
        <dbReference type="ChEBI" id="CHEBI:456215"/>
        <dbReference type="EC" id="6.3.4.22"/>
    </reaction>
</comment>
<dbReference type="CDD" id="cd04482">
    <property type="entry name" value="RPA2_OBF_like"/>
    <property type="match status" value="1"/>
</dbReference>
<dbReference type="InterPro" id="IPR012340">
    <property type="entry name" value="NA-bd_OB-fold"/>
</dbReference>
<dbReference type="Gene3D" id="3.90.600.20">
    <property type="match status" value="1"/>
</dbReference>
<dbReference type="GO" id="GO:0003676">
    <property type="term" value="F:nucleic acid binding"/>
    <property type="evidence" value="ECO:0007669"/>
    <property type="project" value="InterPro"/>
</dbReference>